<gene>
    <name evidence="14" type="ORF">CALMAC_LOCUS8890</name>
</gene>
<comment type="cofactor">
    <cofactor evidence="1">
        <name>Mg(2+)</name>
        <dbReference type="ChEBI" id="CHEBI:18420"/>
    </cofactor>
</comment>
<dbReference type="PROSITE" id="PS50011">
    <property type="entry name" value="PROTEIN_KINASE_DOM"/>
    <property type="match status" value="1"/>
</dbReference>
<dbReference type="Pfam" id="PF00069">
    <property type="entry name" value="Pkinase"/>
    <property type="match status" value="1"/>
</dbReference>
<dbReference type="OrthoDB" id="541276at2759"/>
<evidence type="ECO:0000313" key="14">
    <source>
        <dbReference type="EMBL" id="VEN46974.1"/>
    </source>
</evidence>
<evidence type="ECO:0000259" key="13">
    <source>
        <dbReference type="PROSITE" id="PS50011"/>
    </source>
</evidence>
<dbReference type="GO" id="GO:0000226">
    <property type="term" value="P:microtubule cytoskeleton organization"/>
    <property type="evidence" value="ECO:0007669"/>
    <property type="project" value="TreeGrafter"/>
</dbReference>
<keyword evidence="8" id="KW-0460">Magnesium</keyword>
<evidence type="ECO:0000256" key="1">
    <source>
        <dbReference type="ARBA" id="ARBA00001946"/>
    </source>
</evidence>
<evidence type="ECO:0000256" key="6">
    <source>
        <dbReference type="ARBA" id="ARBA00022782"/>
    </source>
</evidence>
<keyword evidence="2" id="KW-0217">Developmental protein</keyword>
<dbReference type="InterPro" id="IPR000719">
    <property type="entry name" value="Prot_kinase_dom"/>
</dbReference>
<dbReference type="AlphaFoldDB" id="A0A653CI24"/>
<feature type="binding site" evidence="11">
    <location>
        <position position="54"/>
    </location>
    <ligand>
        <name>ATP</name>
        <dbReference type="ChEBI" id="CHEBI:30616"/>
    </ligand>
</feature>
<dbReference type="GO" id="GO:0005524">
    <property type="term" value="F:ATP binding"/>
    <property type="evidence" value="ECO:0007669"/>
    <property type="project" value="UniProtKB-UniRule"/>
</dbReference>
<dbReference type="PANTHER" id="PTHR24346">
    <property type="entry name" value="MAP/MICROTUBULE AFFINITY-REGULATING KINASE"/>
    <property type="match status" value="1"/>
</dbReference>
<dbReference type="GO" id="GO:0005737">
    <property type="term" value="C:cytoplasm"/>
    <property type="evidence" value="ECO:0007669"/>
    <property type="project" value="TreeGrafter"/>
</dbReference>
<dbReference type="GO" id="GO:0000287">
    <property type="term" value="F:magnesium ion binding"/>
    <property type="evidence" value="ECO:0007669"/>
    <property type="project" value="UniProtKB-ARBA"/>
</dbReference>
<dbReference type="PROSITE" id="PS00107">
    <property type="entry name" value="PROTEIN_KINASE_ATP"/>
    <property type="match status" value="1"/>
</dbReference>
<evidence type="ECO:0000256" key="4">
    <source>
        <dbReference type="ARBA" id="ARBA00022723"/>
    </source>
</evidence>
<evidence type="ECO:0000256" key="2">
    <source>
        <dbReference type="ARBA" id="ARBA00022473"/>
    </source>
</evidence>
<feature type="domain" description="Protein kinase" evidence="13">
    <location>
        <begin position="22"/>
        <end position="281"/>
    </location>
</feature>
<dbReference type="FunFam" id="1.10.510.10:FF:000658">
    <property type="entry name" value="Protein CBG12184"/>
    <property type="match status" value="1"/>
</dbReference>
<evidence type="ECO:0000256" key="8">
    <source>
        <dbReference type="ARBA" id="ARBA00022842"/>
    </source>
</evidence>
<dbReference type="InterPro" id="IPR008271">
    <property type="entry name" value="Ser/Thr_kinase_AS"/>
</dbReference>
<comment type="similarity">
    <text evidence="12">Belongs to the protein kinase superfamily.</text>
</comment>
<evidence type="ECO:0000256" key="3">
    <source>
        <dbReference type="ARBA" id="ARBA00022553"/>
    </source>
</evidence>
<keyword evidence="5 11" id="KW-0547">Nucleotide-binding</keyword>
<dbReference type="PIRSF" id="PIRSF000654">
    <property type="entry name" value="Integrin-linked_kinase"/>
    <property type="match status" value="1"/>
</dbReference>
<reference evidence="14 15" key="1">
    <citation type="submission" date="2019-01" db="EMBL/GenBank/DDBJ databases">
        <authorList>
            <person name="Sayadi A."/>
        </authorList>
    </citation>
    <scope>NUCLEOTIDE SEQUENCE [LARGE SCALE GENOMIC DNA]</scope>
</reference>
<keyword evidence="3" id="KW-0597">Phosphoprotein</keyword>
<evidence type="ECO:0000256" key="7">
    <source>
        <dbReference type="ARBA" id="ARBA00022840"/>
    </source>
</evidence>
<keyword evidence="12" id="KW-0808">Transferase</keyword>
<dbReference type="SUPFAM" id="SSF56112">
    <property type="entry name" value="Protein kinase-like (PK-like)"/>
    <property type="match status" value="1"/>
</dbReference>
<organism evidence="14 15">
    <name type="scientific">Callosobruchus maculatus</name>
    <name type="common">Southern cowpea weevil</name>
    <name type="synonym">Pulse bruchid</name>
    <dbReference type="NCBI Taxonomy" id="64391"/>
    <lineage>
        <taxon>Eukaryota</taxon>
        <taxon>Metazoa</taxon>
        <taxon>Ecdysozoa</taxon>
        <taxon>Arthropoda</taxon>
        <taxon>Hexapoda</taxon>
        <taxon>Insecta</taxon>
        <taxon>Pterygota</taxon>
        <taxon>Neoptera</taxon>
        <taxon>Endopterygota</taxon>
        <taxon>Coleoptera</taxon>
        <taxon>Polyphaga</taxon>
        <taxon>Cucujiformia</taxon>
        <taxon>Chrysomeloidea</taxon>
        <taxon>Chrysomelidae</taxon>
        <taxon>Bruchinae</taxon>
        <taxon>Bruchini</taxon>
        <taxon>Callosobruchus</taxon>
    </lineage>
</organism>
<keyword evidence="15" id="KW-1185">Reference proteome</keyword>
<sequence>MSRKKTLLGPTTARNVFQNFGYEAGKVIGTGTYSKVYVVTNQMQKKFACKVVRKREAGDSFISKFLPRELKIVGNIKHPNIVQVHQIIDMKHAVYMFMDYCEKGDLLEFIRMHGPFTVEQCKSIFKQVVDAVYYLHNLDVAHRDLKCENVFLTGKNFAKLGDFGFARYCRNKNGDYLMSDTFCGSTAYAAPEILQGQFYHPKKYDIWALGVVLHVMLTATMPFDDANPKQMLKSQLSNSIKRITRFWDECPQKVKELQIALLEADVRKRIDIKGVVEHDCFKQDISKIESST</sequence>
<dbReference type="EMBL" id="CAACVG010007770">
    <property type="protein sequence ID" value="VEN46974.1"/>
    <property type="molecule type" value="Genomic_DNA"/>
</dbReference>
<dbReference type="GO" id="GO:0007283">
    <property type="term" value="P:spermatogenesis"/>
    <property type="evidence" value="ECO:0007669"/>
    <property type="project" value="UniProtKB-KW"/>
</dbReference>
<dbReference type="InterPro" id="IPR011009">
    <property type="entry name" value="Kinase-like_dom_sf"/>
</dbReference>
<dbReference type="Proteomes" id="UP000410492">
    <property type="component" value="Unassembled WGS sequence"/>
</dbReference>
<proteinExistence type="inferred from homology"/>
<dbReference type="GO" id="GO:0030154">
    <property type="term" value="P:cell differentiation"/>
    <property type="evidence" value="ECO:0007669"/>
    <property type="project" value="UniProtKB-KW"/>
</dbReference>
<keyword evidence="7 11" id="KW-0067">ATP-binding</keyword>
<evidence type="ECO:0000313" key="15">
    <source>
        <dbReference type="Proteomes" id="UP000410492"/>
    </source>
</evidence>
<dbReference type="GO" id="GO:0035556">
    <property type="term" value="P:intracellular signal transduction"/>
    <property type="evidence" value="ECO:0007669"/>
    <property type="project" value="TreeGrafter"/>
</dbReference>
<keyword evidence="9" id="KW-0832">Ubl conjugation</keyword>
<keyword evidence="12" id="KW-0418">Kinase</keyword>
<accession>A0A653CI24</accession>
<keyword evidence="4" id="KW-0479">Metal-binding</keyword>
<protein>
    <recommendedName>
        <fullName evidence="13">Protein kinase domain-containing protein</fullName>
    </recommendedName>
</protein>
<dbReference type="GO" id="GO:0050321">
    <property type="term" value="F:tau-protein kinase activity"/>
    <property type="evidence" value="ECO:0007669"/>
    <property type="project" value="TreeGrafter"/>
</dbReference>
<evidence type="ECO:0000256" key="10">
    <source>
        <dbReference type="ARBA" id="ARBA00022871"/>
    </source>
</evidence>
<evidence type="ECO:0000256" key="9">
    <source>
        <dbReference type="ARBA" id="ARBA00022843"/>
    </source>
</evidence>
<dbReference type="SMART" id="SM00220">
    <property type="entry name" value="S_TKc"/>
    <property type="match status" value="1"/>
</dbReference>
<dbReference type="InterPro" id="IPR017441">
    <property type="entry name" value="Protein_kinase_ATP_BS"/>
</dbReference>
<evidence type="ECO:0000256" key="12">
    <source>
        <dbReference type="RuleBase" id="RU000304"/>
    </source>
</evidence>
<dbReference type="PANTHER" id="PTHR24346:SF102">
    <property type="entry name" value="TESTIS-SPECIFIC SERINE_THREONINE-PROTEIN KINASE 1"/>
    <property type="match status" value="1"/>
</dbReference>
<dbReference type="PROSITE" id="PS00108">
    <property type="entry name" value="PROTEIN_KINASE_ST"/>
    <property type="match status" value="1"/>
</dbReference>
<keyword evidence="12" id="KW-0723">Serine/threonine-protein kinase</keyword>
<dbReference type="Gene3D" id="1.10.510.10">
    <property type="entry name" value="Transferase(Phosphotransferase) domain 1"/>
    <property type="match status" value="1"/>
</dbReference>
<evidence type="ECO:0000256" key="5">
    <source>
        <dbReference type="ARBA" id="ARBA00022741"/>
    </source>
</evidence>
<evidence type="ECO:0000256" key="11">
    <source>
        <dbReference type="PROSITE-ProRule" id="PRU10141"/>
    </source>
</evidence>
<name>A0A653CI24_CALMS</name>
<keyword evidence="10" id="KW-0744">Spermatogenesis</keyword>
<keyword evidence="6" id="KW-0221">Differentiation</keyword>